<protein>
    <submittedName>
        <fullName evidence="1">Dehydrogenase (Flavoprotein)</fullName>
    </submittedName>
</protein>
<dbReference type="PANTHER" id="PTHR42685:SF18">
    <property type="entry name" value="DIGERANYLGERANYLGLYCEROPHOSPHOLIPID REDUCTASE"/>
    <property type="match status" value="1"/>
</dbReference>
<accession>A0A1M4SK55</accession>
<dbReference type="PRINTS" id="PR00419">
    <property type="entry name" value="ADXRDTASE"/>
</dbReference>
<dbReference type="Pfam" id="PF13450">
    <property type="entry name" value="NAD_binding_8"/>
    <property type="match status" value="1"/>
</dbReference>
<dbReference type="PANTHER" id="PTHR42685">
    <property type="entry name" value="GERANYLGERANYL DIPHOSPHATE REDUCTASE"/>
    <property type="match status" value="1"/>
</dbReference>
<evidence type="ECO:0000313" key="2">
    <source>
        <dbReference type="Proteomes" id="UP000184127"/>
    </source>
</evidence>
<organism evidence="1 2">
    <name type="scientific">Thermoanaerobacter uzonensis DSM 18761</name>
    <dbReference type="NCBI Taxonomy" id="1123369"/>
    <lineage>
        <taxon>Bacteria</taxon>
        <taxon>Bacillati</taxon>
        <taxon>Bacillota</taxon>
        <taxon>Clostridia</taxon>
        <taxon>Thermoanaerobacterales</taxon>
        <taxon>Thermoanaerobacteraceae</taxon>
        <taxon>Thermoanaerobacter</taxon>
    </lineage>
</organism>
<reference evidence="2" key="1">
    <citation type="submission" date="2016-11" db="EMBL/GenBank/DDBJ databases">
        <authorList>
            <person name="Varghese N."/>
            <person name="Submissions S."/>
        </authorList>
    </citation>
    <scope>NUCLEOTIDE SEQUENCE [LARGE SCALE GENOMIC DNA]</scope>
    <source>
        <strain evidence="2">DSM 18761</strain>
    </source>
</reference>
<dbReference type="Gene3D" id="3.50.50.60">
    <property type="entry name" value="FAD/NAD(P)-binding domain"/>
    <property type="match status" value="2"/>
</dbReference>
<gene>
    <name evidence="1" type="ORF">SAMN02745195_00176</name>
</gene>
<dbReference type="SUPFAM" id="SSF51905">
    <property type="entry name" value="FAD/NAD(P)-binding domain"/>
    <property type="match status" value="1"/>
</dbReference>
<keyword evidence="2" id="KW-1185">Reference proteome</keyword>
<evidence type="ECO:0000313" key="1">
    <source>
        <dbReference type="EMBL" id="SHE32565.1"/>
    </source>
</evidence>
<proteinExistence type="predicted"/>
<dbReference type="InterPro" id="IPR036188">
    <property type="entry name" value="FAD/NAD-bd_sf"/>
</dbReference>
<dbReference type="AlphaFoldDB" id="A0A1M4SK55"/>
<dbReference type="InterPro" id="IPR050407">
    <property type="entry name" value="Geranylgeranyl_reductase"/>
</dbReference>
<dbReference type="Proteomes" id="UP000184127">
    <property type="component" value="Unassembled WGS sequence"/>
</dbReference>
<dbReference type="RefSeq" id="WP_072966625.1">
    <property type="nucleotide sequence ID" value="NZ_FQUR01000006.1"/>
</dbReference>
<dbReference type="EMBL" id="FQUR01000006">
    <property type="protein sequence ID" value="SHE32565.1"/>
    <property type="molecule type" value="Genomic_DNA"/>
</dbReference>
<sequence length="355" mass="40594">MRVAIIGAGVAGLCCAYTLEKLGIPCDIYERKHTIGSLYSYGELLLQIVHRPCKDPFKFIAKEFGILVEPLTEVKKIVIKSPKREAFIEGKKLGYIVKKGQEQESIENQLAKRINAKINFNVNADYRELAKSYDYVVVATGSSMIAKQLTEVKNVVSSRIKGGIALGDFEPHTVYLWLNTLYARSGFGYLVPLSKNKASIILVATYTQKEEIENMWHTFLYQEKLNYEMIETFETQLDISITDRHQIDNMYLIGNAGGFLDPFLGFGLLNAVESAVYAGESIKHGEDYEKKVKKITDRVDKLVDFRKMMDRIKNEDYDRIVKVIGNPIVKRVMYKTNLDVIKYLHFLMKITNRTQ</sequence>
<name>A0A1M4SK55_9THEO</name>